<sequence>MQKKNALKNNELQMRTCEPKMLSNKFALYKLAYRNLSPEKRAQFQTQKIQIDFLVRSAIQFNQMQKQTRELQISSVKMMIKRQYINNKKELMENEEQNVKCQILSAKQIAVDEMGEEIEKELMRMVREICDVYQLSQEHIGEFYETRENTLLNEQDSM</sequence>
<proteinExistence type="predicted"/>
<reference evidence="1" key="1">
    <citation type="submission" date="2023-06" db="EMBL/GenBank/DDBJ databases">
        <authorList>
            <person name="Kurt Z."/>
        </authorList>
    </citation>
    <scope>NUCLEOTIDE SEQUENCE</scope>
</reference>
<evidence type="ECO:0000313" key="3">
    <source>
        <dbReference type="Proteomes" id="UP001642409"/>
    </source>
</evidence>
<evidence type="ECO:0000313" key="1">
    <source>
        <dbReference type="EMBL" id="CAI9961148.1"/>
    </source>
</evidence>
<reference evidence="2 3" key="2">
    <citation type="submission" date="2024-07" db="EMBL/GenBank/DDBJ databases">
        <authorList>
            <person name="Akdeniz Z."/>
        </authorList>
    </citation>
    <scope>NUCLEOTIDE SEQUENCE [LARGE SCALE GENOMIC DNA]</scope>
</reference>
<dbReference type="Proteomes" id="UP001642409">
    <property type="component" value="Unassembled WGS sequence"/>
</dbReference>
<dbReference type="EMBL" id="CATOUU010000937">
    <property type="protein sequence ID" value="CAI9961148.1"/>
    <property type="molecule type" value="Genomic_DNA"/>
</dbReference>
<keyword evidence="3" id="KW-1185">Reference proteome</keyword>
<organism evidence="1">
    <name type="scientific">Hexamita inflata</name>
    <dbReference type="NCBI Taxonomy" id="28002"/>
    <lineage>
        <taxon>Eukaryota</taxon>
        <taxon>Metamonada</taxon>
        <taxon>Diplomonadida</taxon>
        <taxon>Hexamitidae</taxon>
        <taxon>Hexamitinae</taxon>
        <taxon>Hexamita</taxon>
    </lineage>
</organism>
<comment type="caution">
    <text evidence="1">The sequence shown here is derived from an EMBL/GenBank/DDBJ whole genome shotgun (WGS) entry which is preliminary data.</text>
</comment>
<dbReference type="AlphaFoldDB" id="A0AA86QMS5"/>
<evidence type="ECO:0000313" key="2">
    <source>
        <dbReference type="EMBL" id="CAL5995830.1"/>
    </source>
</evidence>
<accession>A0AA86QMS5</accession>
<protein>
    <submittedName>
        <fullName evidence="2">Hypothetical_protein</fullName>
    </submittedName>
</protein>
<gene>
    <name evidence="2" type="ORF">HINF_LOCUS14282</name>
    <name evidence="1" type="ORF">HINF_LOCUS48793</name>
</gene>
<name>A0AA86QMS5_9EUKA</name>
<dbReference type="EMBL" id="CAXDID020000033">
    <property type="protein sequence ID" value="CAL5995830.1"/>
    <property type="molecule type" value="Genomic_DNA"/>
</dbReference>